<proteinExistence type="predicted"/>
<evidence type="ECO:0000313" key="4">
    <source>
        <dbReference type="Proteomes" id="UP000011087"/>
    </source>
</evidence>
<evidence type="ECO:0000313" key="2">
    <source>
        <dbReference type="EMBL" id="EKX35208.1"/>
    </source>
</evidence>
<dbReference type="Proteomes" id="UP000011087">
    <property type="component" value="Unassembled WGS sequence"/>
</dbReference>
<gene>
    <name evidence="2" type="ORF">GUITHDRAFT_166063</name>
</gene>
<dbReference type="KEGG" id="gtt:GUITHDRAFT_166063"/>
<feature type="region of interest" description="Disordered" evidence="1">
    <location>
        <begin position="1021"/>
        <end position="1064"/>
    </location>
</feature>
<dbReference type="OrthoDB" id="10623286at2759"/>
<dbReference type="PaxDb" id="55529-EKX35208"/>
<dbReference type="HOGENOM" id="CLU_281673_0_0_1"/>
<dbReference type="AlphaFoldDB" id="L1IG33"/>
<evidence type="ECO:0000256" key="1">
    <source>
        <dbReference type="SAM" id="MobiDB-lite"/>
    </source>
</evidence>
<dbReference type="GeneID" id="17291917"/>
<evidence type="ECO:0000313" key="3">
    <source>
        <dbReference type="EnsemblProtists" id="EKX35208"/>
    </source>
</evidence>
<dbReference type="EnsemblProtists" id="EKX35208">
    <property type="protein sequence ID" value="EKX35208"/>
    <property type="gene ID" value="GUITHDRAFT_166063"/>
</dbReference>
<reference evidence="3" key="3">
    <citation type="submission" date="2016-03" db="UniProtKB">
        <authorList>
            <consortium name="EnsemblProtists"/>
        </authorList>
    </citation>
    <scope>IDENTIFICATION</scope>
</reference>
<sequence>MCTSDSDCNLAGGICSGGSNGGNSCVSDAQCPGTGKCTTTCGGQNIDVLLWTCCRDNQQFGASVSVFWDANEEDYILAVGAIGDTSSVTYGQSYDSRNHGSVYLFQQNLCCMNGSQYATSGAACGAPYSPLNCSNVWGQVKGILSSGRPHEYPVTPAETCGKVEYNGREVPWVSVHATSLIQYYCWHTEKISAIDESPDTYFGRQVYLSTCETYLNSSSSCLLVSRGLLYADELYVYVRNKPGYVFGPGEQPSGTGKGYNSSQFGYGSEFHNEWALHRKHCDDNFRCPPTDNSGYVQSSTEATGCYCNGGYLNGQSCYADADCQLGDQQASSTWAGNCHDGQDNLGAYCSAACECSSGLLCSWYAGTLGGEAQGLATTMQWIYSTTLQVALPASCPGGVIDSGTITAVASSTVMKLDSSAAPFDGIYIGFSLQLTTTTSPSSGVGSYNLTDVRDIVGYNADRFVTVSSSFGAYPTTTSRYEVRTNGPWYGYPSQVTDCQGFTTVVAADASNIASGSYILIDDEILEVVGVQGNNLTTRRARSGSVAAAHAVGAAINIISDTGVLNSGISASAQLDAKLQASISIQQGGILRRCATLTLDSLASSTDNVYRNWYVAITSGVGVAQSARVLHYDGTNKLAVIDCIQQGQYWTGYAQAGYTSGYSGQGYGAFSSTGNNPTACRRSWIVPPAASYRYYRLRVMKATSGWTSRWYSPGFACTGCCIAGGWSIQEIQLFQDASDSTQPPQRLSVSAATNPYAPAPVSSSVTSQTVKPVLSNSPNLAIDNCPSSPGSEISCPSLPGQYCDSNSVSCGSSSFYEQSNNGATCDYYELTPLILDLGSAKRVDKYRFATTSLSSAYGYEPVRWMFEGTNDGTAAGGDAYDPYGYCGGGINLPSNGSCLCSSTGLPYCSTDPGVYAQDCSCRSRWNTLHDMSKSDYQYSLSESVRGAWVPSTSSTVYAGYFSIPRSTYQLCPNYVDSNGVCNQGPCTEVACAGPTGDVDPVSVDYLKQARSFASQYLPATNEKGSKFRPGDGSTSGGALGNDVTGKPLWGNPVSTDRANKRTGRDSGDLMAVGDFSYKDRGIVFLMRRKAIDDYLSYFERYQYYPMPLPTWVD</sequence>
<dbReference type="RefSeq" id="XP_005822188.1">
    <property type="nucleotide sequence ID" value="XM_005822131.1"/>
</dbReference>
<reference evidence="2 4" key="1">
    <citation type="journal article" date="2012" name="Nature">
        <title>Algal genomes reveal evolutionary mosaicism and the fate of nucleomorphs.</title>
        <authorList>
            <consortium name="DOE Joint Genome Institute"/>
            <person name="Curtis B.A."/>
            <person name="Tanifuji G."/>
            <person name="Burki F."/>
            <person name="Gruber A."/>
            <person name="Irimia M."/>
            <person name="Maruyama S."/>
            <person name="Arias M.C."/>
            <person name="Ball S.G."/>
            <person name="Gile G.H."/>
            <person name="Hirakawa Y."/>
            <person name="Hopkins J.F."/>
            <person name="Kuo A."/>
            <person name="Rensing S.A."/>
            <person name="Schmutz J."/>
            <person name="Symeonidi A."/>
            <person name="Elias M."/>
            <person name="Eveleigh R.J."/>
            <person name="Herman E.K."/>
            <person name="Klute M.J."/>
            <person name="Nakayama T."/>
            <person name="Obornik M."/>
            <person name="Reyes-Prieto A."/>
            <person name="Armbrust E.V."/>
            <person name="Aves S.J."/>
            <person name="Beiko R.G."/>
            <person name="Coutinho P."/>
            <person name="Dacks J.B."/>
            <person name="Durnford D.G."/>
            <person name="Fast N.M."/>
            <person name="Green B.R."/>
            <person name="Grisdale C.J."/>
            <person name="Hempel F."/>
            <person name="Henrissat B."/>
            <person name="Hoppner M.P."/>
            <person name="Ishida K."/>
            <person name="Kim E."/>
            <person name="Koreny L."/>
            <person name="Kroth P.G."/>
            <person name="Liu Y."/>
            <person name="Malik S.B."/>
            <person name="Maier U.G."/>
            <person name="McRose D."/>
            <person name="Mock T."/>
            <person name="Neilson J.A."/>
            <person name="Onodera N.T."/>
            <person name="Poole A.M."/>
            <person name="Pritham E.J."/>
            <person name="Richards T.A."/>
            <person name="Rocap G."/>
            <person name="Roy S.W."/>
            <person name="Sarai C."/>
            <person name="Schaack S."/>
            <person name="Shirato S."/>
            <person name="Slamovits C.H."/>
            <person name="Spencer D.F."/>
            <person name="Suzuki S."/>
            <person name="Worden A.Z."/>
            <person name="Zauner S."/>
            <person name="Barry K."/>
            <person name="Bell C."/>
            <person name="Bharti A.K."/>
            <person name="Crow J.A."/>
            <person name="Grimwood J."/>
            <person name="Kramer R."/>
            <person name="Lindquist E."/>
            <person name="Lucas S."/>
            <person name="Salamov A."/>
            <person name="McFadden G.I."/>
            <person name="Lane C.E."/>
            <person name="Keeling P.J."/>
            <person name="Gray M.W."/>
            <person name="Grigoriev I.V."/>
            <person name="Archibald J.M."/>
        </authorList>
    </citation>
    <scope>NUCLEOTIDE SEQUENCE</scope>
    <source>
        <strain evidence="2 4">CCMP2712</strain>
    </source>
</reference>
<reference evidence="4" key="2">
    <citation type="submission" date="2012-11" db="EMBL/GenBank/DDBJ databases">
        <authorList>
            <person name="Kuo A."/>
            <person name="Curtis B.A."/>
            <person name="Tanifuji G."/>
            <person name="Burki F."/>
            <person name="Gruber A."/>
            <person name="Irimia M."/>
            <person name="Maruyama S."/>
            <person name="Arias M.C."/>
            <person name="Ball S.G."/>
            <person name="Gile G.H."/>
            <person name="Hirakawa Y."/>
            <person name="Hopkins J.F."/>
            <person name="Rensing S.A."/>
            <person name="Schmutz J."/>
            <person name="Symeonidi A."/>
            <person name="Elias M."/>
            <person name="Eveleigh R.J."/>
            <person name="Herman E.K."/>
            <person name="Klute M.J."/>
            <person name="Nakayama T."/>
            <person name="Obornik M."/>
            <person name="Reyes-Prieto A."/>
            <person name="Armbrust E.V."/>
            <person name="Aves S.J."/>
            <person name="Beiko R.G."/>
            <person name="Coutinho P."/>
            <person name="Dacks J.B."/>
            <person name="Durnford D.G."/>
            <person name="Fast N.M."/>
            <person name="Green B.R."/>
            <person name="Grisdale C."/>
            <person name="Hempe F."/>
            <person name="Henrissat B."/>
            <person name="Hoppner M.P."/>
            <person name="Ishida K.-I."/>
            <person name="Kim E."/>
            <person name="Koreny L."/>
            <person name="Kroth P.G."/>
            <person name="Liu Y."/>
            <person name="Malik S.-B."/>
            <person name="Maier U.G."/>
            <person name="McRose D."/>
            <person name="Mock T."/>
            <person name="Neilson J.A."/>
            <person name="Onodera N.T."/>
            <person name="Poole A.M."/>
            <person name="Pritham E.J."/>
            <person name="Richards T.A."/>
            <person name="Rocap G."/>
            <person name="Roy S.W."/>
            <person name="Sarai C."/>
            <person name="Schaack S."/>
            <person name="Shirato S."/>
            <person name="Slamovits C.H."/>
            <person name="Spencer D.F."/>
            <person name="Suzuki S."/>
            <person name="Worden A.Z."/>
            <person name="Zauner S."/>
            <person name="Barry K."/>
            <person name="Bell C."/>
            <person name="Bharti A.K."/>
            <person name="Crow J.A."/>
            <person name="Grimwood J."/>
            <person name="Kramer R."/>
            <person name="Lindquist E."/>
            <person name="Lucas S."/>
            <person name="Salamov A."/>
            <person name="McFadden G.I."/>
            <person name="Lane C.E."/>
            <person name="Keeling P.J."/>
            <person name="Gray M.W."/>
            <person name="Grigoriev I.V."/>
            <person name="Archibald J.M."/>
        </authorList>
    </citation>
    <scope>NUCLEOTIDE SEQUENCE</scope>
    <source>
        <strain evidence="4">CCMP2712</strain>
    </source>
</reference>
<accession>L1IG33</accession>
<keyword evidence="4" id="KW-1185">Reference proteome</keyword>
<organism evidence="2">
    <name type="scientific">Guillardia theta (strain CCMP2712)</name>
    <name type="common">Cryptophyte</name>
    <dbReference type="NCBI Taxonomy" id="905079"/>
    <lineage>
        <taxon>Eukaryota</taxon>
        <taxon>Cryptophyceae</taxon>
        <taxon>Pyrenomonadales</taxon>
        <taxon>Geminigeraceae</taxon>
        <taxon>Guillardia</taxon>
    </lineage>
</organism>
<dbReference type="EMBL" id="JH993095">
    <property type="protein sequence ID" value="EKX35208.1"/>
    <property type="molecule type" value="Genomic_DNA"/>
</dbReference>
<name>L1IG33_GUITC</name>
<protein>
    <submittedName>
        <fullName evidence="2 3">Uncharacterized protein</fullName>
    </submittedName>
</protein>